<evidence type="ECO:0000256" key="11">
    <source>
        <dbReference type="PIRSR" id="PIRSR000149-1"/>
    </source>
</evidence>
<dbReference type="FunCoup" id="D9Q1W0">
    <property type="interactions" value="74"/>
</dbReference>
<dbReference type="eggNOG" id="arCOG00493">
    <property type="taxonomic scope" value="Archaea"/>
</dbReference>
<dbReference type="InParanoid" id="D9Q1W0"/>
<feature type="binding site" evidence="10">
    <location>
        <begin position="144"/>
        <end position="146"/>
    </location>
    <ligand>
        <name>D-glyceraldehyde 3-phosphate</name>
        <dbReference type="ChEBI" id="CHEBI:59776"/>
    </ligand>
</feature>
<comment type="catalytic activity">
    <reaction evidence="8 10 12">
        <text>D-glyceraldehyde 3-phosphate + phosphate + NADP(+) = (2R)-3-phospho-glyceroyl phosphate + NADPH + H(+)</text>
        <dbReference type="Rhea" id="RHEA:10296"/>
        <dbReference type="ChEBI" id="CHEBI:15378"/>
        <dbReference type="ChEBI" id="CHEBI:43474"/>
        <dbReference type="ChEBI" id="CHEBI:57604"/>
        <dbReference type="ChEBI" id="CHEBI:57783"/>
        <dbReference type="ChEBI" id="CHEBI:58349"/>
        <dbReference type="ChEBI" id="CHEBI:59776"/>
        <dbReference type="EC" id="1.2.1.59"/>
    </reaction>
</comment>
<comment type="subcellular location">
    <subcellularLocation>
        <location evidence="10 12">Cytoplasm</location>
    </subcellularLocation>
</comment>
<protein>
    <recommendedName>
        <fullName evidence="10 12">Glyceraldehyde-3-phosphate dehydrogenase</fullName>
        <shortName evidence="10">GAPDH</shortName>
        <ecNumber evidence="10 12">1.2.1.59</ecNumber>
    </recommendedName>
    <alternativeName>
        <fullName evidence="10">NAD(P)-dependent glyceraldehyde-3-phosphate dehydrogenase</fullName>
    </alternativeName>
</protein>
<evidence type="ECO:0000313" key="14">
    <source>
        <dbReference type="EMBL" id="ADL19298.1"/>
    </source>
</evidence>
<dbReference type="NCBIfam" id="TIGR01546">
    <property type="entry name" value="GAPDH-II_archae"/>
    <property type="match status" value="1"/>
</dbReference>
<feature type="domain" description="Glyceraldehyde 3-phosphate dehydrogenase NAD(P) binding" evidence="13">
    <location>
        <begin position="7"/>
        <end position="145"/>
    </location>
</feature>
<organism evidence="14 15">
    <name type="scientific">Acidilobus saccharovorans (strain DSM 16705 / JCM 18335 / VKM B-2471 / 345-15)</name>
    <dbReference type="NCBI Taxonomy" id="666510"/>
    <lineage>
        <taxon>Archaea</taxon>
        <taxon>Thermoproteota</taxon>
        <taxon>Thermoprotei</taxon>
        <taxon>Acidilobales</taxon>
        <taxon>Acidilobaceae</taxon>
        <taxon>Acidilobus</taxon>
    </lineage>
</organism>
<dbReference type="InterPro" id="IPR020829">
    <property type="entry name" value="GlycerAld_3-P_DH_cat"/>
</dbReference>
<dbReference type="EMBL" id="CP001742">
    <property type="protein sequence ID" value="ADL19298.1"/>
    <property type="molecule type" value="Genomic_DNA"/>
</dbReference>
<evidence type="ECO:0000256" key="6">
    <source>
        <dbReference type="ARBA" id="ARBA00023027"/>
    </source>
</evidence>
<dbReference type="HOGENOM" id="CLU_069533_0_0_2"/>
<dbReference type="SUPFAM" id="SSF51735">
    <property type="entry name" value="NAD(P)-binding Rossmann-fold domains"/>
    <property type="match status" value="1"/>
</dbReference>
<dbReference type="GO" id="GO:0005737">
    <property type="term" value="C:cytoplasm"/>
    <property type="evidence" value="ECO:0007669"/>
    <property type="project" value="UniProtKB-SubCell"/>
</dbReference>
<evidence type="ECO:0000256" key="9">
    <source>
        <dbReference type="ARBA" id="ARBA00048853"/>
    </source>
</evidence>
<comment type="similarity">
    <text evidence="2 10 12">Belongs to the glyceraldehyde-3-phosphate dehydrogenase family.</text>
</comment>
<dbReference type="EC" id="1.2.1.59" evidence="10 12"/>
<dbReference type="GO" id="GO:0008839">
    <property type="term" value="F:4-hydroxy-tetrahydrodipicolinate reductase"/>
    <property type="evidence" value="ECO:0007669"/>
    <property type="project" value="InterPro"/>
</dbReference>
<proteinExistence type="inferred from homology"/>
<feature type="binding site" evidence="10">
    <location>
        <position position="306"/>
    </location>
    <ligand>
        <name>NAD(+)</name>
        <dbReference type="ChEBI" id="CHEBI:57540"/>
    </ligand>
</feature>
<feature type="active site" description="Nucleophile" evidence="10 11">
    <location>
        <position position="145"/>
    </location>
</feature>
<dbReference type="AlphaFoldDB" id="D9Q1W0"/>
<dbReference type="SUPFAM" id="SSF55347">
    <property type="entry name" value="Glyceraldehyde-3-phosphate dehydrogenase-like, C-terminal domain"/>
    <property type="match status" value="1"/>
</dbReference>
<dbReference type="GO" id="GO:0004365">
    <property type="term" value="F:glyceraldehyde-3-phosphate dehydrogenase (NAD+) (phosphorylating) activity"/>
    <property type="evidence" value="ECO:0007669"/>
    <property type="project" value="UniProtKB-UniRule"/>
</dbReference>
<keyword evidence="7 10" id="KW-0324">Glycolysis</keyword>
<dbReference type="InterPro" id="IPR036291">
    <property type="entry name" value="NAD(P)-bd_dom_sf"/>
</dbReference>
<comment type="catalytic activity">
    <reaction evidence="9 10 12">
        <text>D-glyceraldehyde 3-phosphate + phosphate + NAD(+) = (2R)-3-phospho-glyceroyl phosphate + NADH + H(+)</text>
        <dbReference type="Rhea" id="RHEA:10300"/>
        <dbReference type="ChEBI" id="CHEBI:15378"/>
        <dbReference type="ChEBI" id="CHEBI:43474"/>
        <dbReference type="ChEBI" id="CHEBI:57540"/>
        <dbReference type="ChEBI" id="CHEBI:57604"/>
        <dbReference type="ChEBI" id="CHEBI:57945"/>
        <dbReference type="ChEBI" id="CHEBI:59776"/>
        <dbReference type="EC" id="1.2.1.59"/>
    </reaction>
</comment>
<dbReference type="GO" id="GO:0051287">
    <property type="term" value="F:NAD binding"/>
    <property type="evidence" value="ECO:0007669"/>
    <property type="project" value="UniProtKB-UniRule"/>
</dbReference>
<keyword evidence="6 10" id="KW-0520">NAD</keyword>
<dbReference type="RefSeq" id="WP_013266810.1">
    <property type="nucleotide sequence ID" value="NC_014374.1"/>
</dbReference>
<keyword evidence="4 10" id="KW-0521">NADP</keyword>
<evidence type="ECO:0000259" key="13">
    <source>
        <dbReference type="SMART" id="SM00846"/>
    </source>
</evidence>
<dbReference type="PIRSF" id="PIRSF000149">
    <property type="entry name" value="GAP_DH"/>
    <property type="match status" value="1"/>
</dbReference>
<dbReference type="Pfam" id="PF01113">
    <property type="entry name" value="DapB_N"/>
    <property type="match status" value="1"/>
</dbReference>
<evidence type="ECO:0000256" key="1">
    <source>
        <dbReference type="ARBA" id="ARBA00004869"/>
    </source>
</evidence>
<dbReference type="STRING" id="666510.ASAC_0892"/>
<evidence type="ECO:0000256" key="8">
    <source>
        <dbReference type="ARBA" id="ARBA00048067"/>
    </source>
</evidence>
<dbReference type="GO" id="GO:0050661">
    <property type="term" value="F:NADP binding"/>
    <property type="evidence" value="ECO:0007669"/>
    <property type="project" value="UniProtKB-UniRule"/>
</dbReference>
<dbReference type="UniPathway" id="UPA00109">
    <property type="reaction ID" value="UER00184"/>
</dbReference>
<dbReference type="Gene3D" id="3.40.50.720">
    <property type="entry name" value="NAD(P)-binding Rossmann-like Domain"/>
    <property type="match status" value="1"/>
</dbReference>
<evidence type="ECO:0000256" key="12">
    <source>
        <dbReference type="RuleBase" id="RU003388"/>
    </source>
</evidence>
<feature type="binding site" evidence="10">
    <location>
        <position position="115"/>
    </location>
    <ligand>
        <name>NAD(+)</name>
        <dbReference type="ChEBI" id="CHEBI:57540"/>
    </ligand>
</feature>
<feature type="binding site" evidence="10">
    <location>
        <begin position="16"/>
        <end position="17"/>
    </location>
    <ligand>
        <name>NAD(+)</name>
        <dbReference type="ChEBI" id="CHEBI:57540"/>
    </ligand>
</feature>
<dbReference type="GeneID" id="9499130"/>
<dbReference type="GO" id="GO:0009089">
    <property type="term" value="P:lysine biosynthetic process via diaminopimelate"/>
    <property type="evidence" value="ECO:0007669"/>
    <property type="project" value="InterPro"/>
</dbReference>
<dbReference type="PROSITE" id="PS00071">
    <property type="entry name" value="GAPDH"/>
    <property type="match status" value="1"/>
</dbReference>
<evidence type="ECO:0000256" key="3">
    <source>
        <dbReference type="ARBA" id="ARBA00011881"/>
    </source>
</evidence>
<name>D9Q1W0_ACIS3</name>
<keyword evidence="15" id="KW-1185">Reference proteome</keyword>
<evidence type="ECO:0000256" key="7">
    <source>
        <dbReference type="ARBA" id="ARBA00023152"/>
    </source>
</evidence>
<dbReference type="SMART" id="SM00846">
    <property type="entry name" value="Gp_dh_N"/>
    <property type="match status" value="1"/>
</dbReference>
<keyword evidence="10 12" id="KW-0963">Cytoplasm</keyword>
<dbReference type="Gene3D" id="3.30.360.10">
    <property type="entry name" value="Dihydrodipicolinate Reductase, domain 2"/>
    <property type="match status" value="1"/>
</dbReference>
<dbReference type="CDD" id="cd18127">
    <property type="entry name" value="GAPDH_II_C"/>
    <property type="match status" value="1"/>
</dbReference>
<dbReference type="GO" id="GO:0047100">
    <property type="term" value="F:glyceraldehyde-3-phosphate dehydrogenase (NADP+) (phosphorylating) activity"/>
    <property type="evidence" value="ECO:0007669"/>
    <property type="project" value="RHEA"/>
</dbReference>
<dbReference type="HAMAP" id="MF_00559">
    <property type="entry name" value="G3P_dehdrog_arch"/>
    <property type="match status" value="1"/>
</dbReference>
<accession>D9Q1W0</accession>
<reference evidence="14 15" key="1">
    <citation type="journal article" date="2010" name="Appl. Environ. Microbiol.">
        <title>The genome sequence of the crenarchaeon Acidilobus saccharovorans supports a new order, Acidilobales, and suggests an important ecological role in terrestrial acidic hot springs.</title>
        <authorList>
            <person name="Mardanov A.V."/>
            <person name="Svetlitchnyi V.A."/>
            <person name="Beletsky A.V."/>
            <person name="Prokofeva M.I."/>
            <person name="Bonch-Osmolovskaya E.A."/>
            <person name="Ravin N.V."/>
            <person name="Skryabin K.G."/>
        </authorList>
    </citation>
    <scope>NUCLEOTIDE SEQUENCE [LARGE SCALE GENOMIC DNA]</scope>
    <source>
        <strain evidence="15">DSM 16705 / JCM 18335 / VKM B-2471 / 345-15</strain>
    </source>
</reference>
<evidence type="ECO:0000256" key="5">
    <source>
        <dbReference type="ARBA" id="ARBA00023002"/>
    </source>
</evidence>
<evidence type="ECO:0000256" key="4">
    <source>
        <dbReference type="ARBA" id="ARBA00022857"/>
    </source>
</evidence>
<comment type="subunit">
    <text evidence="3 10 12">Homotetramer.</text>
</comment>
<gene>
    <name evidence="10" type="primary">gap</name>
    <name evidence="14" type="ordered locus">ASAC_0892</name>
</gene>
<evidence type="ECO:0000256" key="2">
    <source>
        <dbReference type="ARBA" id="ARBA00007406"/>
    </source>
</evidence>
<dbReference type="InterPro" id="IPR020828">
    <property type="entry name" value="GlycerAld_3-P_DH_NAD(P)-bd"/>
</dbReference>
<dbReference type="GO" id="GO:0006096">
    <property type="term" value="P:glycolytic process"/>
    <property type="evidence" value="ECO:0007669"/>
    <property type="project" value="UniProtKB-UniRule"/>
</dbReference>
<feature type="binding site" evidence="10">
    <location>
        <position position="173"/>
    </location>
    <ligand>
        <name>NAD(+)</name>
        <dbReference type="ChEBI" id="CHEBI:57540"/>
    </ligand>
</feature>
<dbReference type="KEGG" id="asc:ASAC_0892"/>
<dbReference type="NCBIfam" id="NF003251">
    <property type="entry name" value="PRK04207.1"/>
    <property type="match status" value="1"/>
</dbReference>
<sequence>MAVRGKVAVGVNGYGTIGRRVAWAAGLQPDMELVGVVKTKPDYAAAQAMSAGIPVYVPGEAEAERFRKAGLEVSGTIRDLLREVDVIVDATPDGVGATYSKLYREAGVKAIFQGGEEASVAQVSFSALCNYDEAVGKDSARVVSCNTTGLLRSICAINSAVGVRAVNAFLVRRAADMHEVKRGPINSVVLNPPRVPSHHAGDVRTVLPWLDITTAAVVVPTTLMHVHYVTMKLKGNASREEVLDALRSSPRVLVVSASKSGVEGTSQIIDAARHIRPRGDVPELVVFEESVLSKGDEVSFIQAVHQESIVVPENVDAIRALTGLSDGEQSVKLTNYALGIGKLPGLSL</sequence>
<dbReference type="InterPro" id="IPR006436">
    <property type="entry name" value="Glyceraldehyde-3-P_DH_2_arc"/>
</dbReference>
<evidence type="ECO:0000313" key="15">
    <source>
        <dbReference type="Proteomes" id="UP000000346"/>
    </source>
</evidence>
<dbReference type="InterPro" id="IPR020831">
    <property type="entry name" value="GlycerAld/Erythrose_P_DH"/>
</dbReference>
<dbReference type="Pfam" id="PF02800">
    <property type="entry name" value="Gp_dh_C"/>
    <property type="match status" value="1"/>
</dbReference>
<dbReference type="Proteomes" id="UP000000346">
    <property type="component" value="Chromosome"/>
</dbReference>
<dbReference type="InterPro" id="IPR000846">
    <property type="entry name" value="DapB_N"/>
</dbReference>
<comment type="pathway">
    <text evidence="1 10 12">Carbohydrate degradation; glycolysis; pyruvate from D-glyceraldehyde 3-phosphate: step 1/5.</text>
</comment>
<dbReference type="CDD" id="cd02278">
    <property type="entry name" value="GAPDH_II_N"/>
    <property type="match status" value="1"/>
</dbReference>
<keyword evidence="5 10" id="KW-0560">Oxidoreductase</keyword>
<feature type="binding site" evidence="10">
    <location>
        <begin position="199"/>
        <end position="200"/>
    </location>
    <ligand>
        <name>D-glyceraldehyde 3-phosphate</name>
        <dbReference type="ChEBI" id="CHEBI:59776"/>
    </ligand>
</feature>
<dbReference type="InterPro" id="IPR020830">
    <property type="entry name" value="GlycerAld_3-P_DH_AS"/>
</dbReference>
<evidence type="ECO:0000256" key="10">
    <source>
        <dbReference type="HAMAP-Rule" id="MF_00559"/>
    </source>
</evidence>